<reference evidence="1 2" key="1">
    <citation type="submission" date="2016-11" db="EMBL/GenBank/DDBJ databases">
        <authorList>
            <person name="Jaros S."/>
            <person name="Januszkiewicz K."/>
            <person name="Wedrychowicz H."/>
        </authorList>
    </citation>
    <scope>NUCLEOTIDE SEQUENCE [LARGE SCALE GENOMIC DNA]</scope>
    <source>
        <strain evidence="1 2">CGMCC 4.2025</strain>
    </source>
</reference>
<protein>
    <submittedName>
        <fullName evidence="1">Predicted kinase</fullName>
    </submittedName>
</protein>
<evidence type="ECO:0000313" key="1">
    <source>
        <dbReference type="EMBL" id="SHN34517.1"/>
    </source>
</evidence>
<name>A0A1M7QT22_9ACTN</name>
<sequence>MHIPEPALIAMVGAASSGKSTVAAAFPTGWRLELDTLRAMAADSPGDQSATPAAVSVFRTLLDARLERHLPVLVDSTNTDQAVRAHLLQRARTFGVPSIAILVPADLTTCLTRQINRSPDTRVPDHVVAAQHSAVPTGEQLLAEGWDAVHEAARVDLLDMALAQAAAADPDPLDDVRATFGEDLSRLFAFDGSDYERGRFTVAGRDLELRYVRAEPYDDPWQVRIGSTCDCGGSLWVPATSPADLLAAYRDEPADEAVCDRCDDLLFAG</sequence>
<accession>A0A1M7QT22</accession>
<dbReference type="RefSeq" id="WP_079190316.1">
    <property type="nucleotide sequence ID" value="NZ_FRBI01000041.1"/>
</dbReference>
<dbReference type="STRING" id="310782.SAMN05216499_14128"/>
<dbReference type="OrthoDB" id="3402408at2"/>
<evidence type="ECO:0000313" key="2">
    <source>
        <dbReference type="Proteomes" id="UP000184111"/>
    </source>
</evidence>
<dbReference type="Pfam" id="PF13671">
    <property type="entry name" value="AAA_33"/>
    <property type="match status" value="1"/>
</dbReference>
<dbReference type="EMBL" id="FRBI01000041">
    <property type="protein sequence ID" value="SHN34517.1"/>
    <property type="molecule type" value="Genomic_DNA"/>
</dbReference>
<keyword evidence="1" id="KW-0418">Kinase</keyword>
<dbReference type="Proteomes" id="UP000184111">
    <property type="component" value="Unassembled WGS sequence"/>
</dbReference>
<dbReference type="InterPro" id="IPR027417">
    <property type="entry name" value="P-loop_NTPase"/>
</dbReference>
<dbReference type="SUPFAM" id="SSF52540">
    <property type="entry name" value="P-loop containing nucleoside triphosphate hydrolases"/>
    <property type="match status" value="1"/>
</dbReference>
<dbReference type="Gene3D" id="3.40.50.300">
    <property type="entry name" value="P-loop containing nucleotide triphosphate hydrolases"/>
    <property type="match status" value="1"/>
</dbReference>
<proteinExistence type="predicted"/>
<keyword evidence="2" id="KW-1185">Reference proteome</keyword>
<gene>
    <name evidence="1" type="ORF">SAMN05216499_14128</name>
</gene>
<dbReference type="AlphaFoldDB" id="A0A1M7QT22"/>
<keyword evidence="1" id="KW-0808">Transferase</keyword>
<dbReference type="GO" id="GO:0016301">
    <property type="term" value="F:kinase activity"/>
    <property type="evidence" value="ECO:0007669"/>
    <property type="project" value="UniProtKB-KW"/>
</dbReference>
<organism evidence="1 2">
    <name type="scientific">Actinacidiphila paucisporea</name>
    <dbReference type="NCBI Taxonomy" id="310782"/>
    <lineage>
        <taxon>Bacteria</taxon>
        <taxon>Bacillati</taxon>
        <taxon>Actinomycetota</taxon>
        <taxon>Actinomycetes</taxon>
        <taxon>Kitasatosporales</taxon>
        <taxon>Streptomycetaceae</taxon>
        <taxon>Actinacidiphila</taxon>
    </lineage>
</organism>